<evidence type="ECO:0000313" key="2">
    <source>
        <dbReference type="Proteomes" id="UP000499080"/>
    </source>
</evidence>
<protein>
    <submittedName>
        <fullName evidence="1">Uncharacterized protein</fullName>
    </submittedName>
</protein>
<comment type="caution">
    <text evidence="1">The sequence shown here is derived from an EMBL/GenBank/DDBJ whole genome shotgun (WGS) entry which is preliminary data.</text>
</comment>
<reference evidence="1 2" key="1">
    <citation type="journal article" date="2019" name="Sci. Rep.">
        <title>Orb-weaving spider Araneus ventricosus genome elucidates the spidroin gene catalogue.</title>
        <authorList>
            <person name="Kono N."/>
            <person name="Nakamura H."/>
            <person name="Ohtoshi R."/>
            <person name="Moran D.A.P."/>
            <person name="Shinohara A."/>
            <person name="Yoshida Y."/>
            <person name="Fujiwara M."/>
            <person name="Mori M."/>
            <person name="Tomita M."/>
            <person name="Arakawa K."/>
        </authorList>
    </citation>
    <scope>NUCLEOTIDE SEQUENCE [LARGE SCALE GENOMIC DNA]</scope>
</reference>
<name>A0A4Y2G495_ARAVE</name>
<keyword evidence="2" id="KW-1185">Reference proteome</keyword>
<gene>
    <name evidence="1" type="ORF">AVEN_257997_1</name>
</gene>
<dbReference type="AlphaFoldDB" id="A0A4Y2G495"/>
<dbReference type="EMBL" id="BGPR01001178">
    <property type="protein sequence ID" value="GBM47409.1"/>
    <property type="molecule type" value="Genomic_DNA"/>
</dbReference>
<accession>A0A4Y2G495</accession>
<dbReference type="Proteomes" id="UP000499080">
    <property type="component" value="Unassembled WGS sequence"/>
</dbReference>
<evidence type="ECO:0000313" key="1">
    <source>
        <dbReference type="EMBL" id="GBM47409.1"/>
    </source>
</evidence>
<organism evidence="1 2">
    <name type="scientific">Araneus ventricosus</name>
    <name type="common">Orbweaver spider</name>
    <name type="synonym">Epeira ventricosa</name>
    <dbReference type="NCBI Taxonomy" id="182803"/>
    <lineage>
        <taxon>Eukaryota</taxon>
        <taxon>Metazoa</taxon>
        <taxon>Ecdysozoa</taxon>
        <taxon>Arthropoda</taxon>
        <taxon>Chelicerata</taxon>
        <taxon>Arachnida</taxon>
        <taxon>Araneae</taxon>
        <taxon>Araneomorphae</taxon>
        <taxon>Entelegynae</taxon>
        <taxon>Araneoidea</taxon>
        <taxon>Araneidae</taxon>
        <taxon>Araneus</taxon>
    </lineage>
</organism>
<sequence>MVINQNFDVEPSSATKRTTIYDRPEIRDGMIIGTVDQQATQELKKTAARKEKNQALEKAPEPSEIFNRQKQERKTLKFAATLPMAKILQEVSLPK</sequence>
<proteinExistence type="predicted"/>